<evidence type="ECO:0000313" key="3">
    <source>
        <dbReference type="Proteomes" id="UP000724874"/>
    </source>
</evidence>
<evidence type="ECO:0000256" key="1">
    <source>
        <dbReference type="SAM" id="Phobius"/>
    </source>
</evidence>
<gene>
    <name evidence="2" type="ORF">CPB84DRAFT_1852274</name>
</gene>
<dbReference type="EMBL" id="JADNYJ010000155">
    <property type="protein sequence ID" value="KAF8878793.1"/>
    <property type="molecule type" value="Genomic_DNA"/>
</dbReference>
<keyword evidence="1" id="KW-0472">Membrane</keyword>
<name>A0A9P5TI23_GYMJU</name>
<keyword evidence="3" id="KW-1185">Reference proteome</keyword>
<protein>
    <submittedName>
        <fullName evidence="2">Uncharacterized protein</fullName>
    </submittedName>
</protein>
<organism evidence="2 3">
    <name type="scientific">Gymnopilus junonius</name>
    <name type="common">Spectacular rustgill mushroom</name>
    <name type="synonym">Gymnopilus spectabilis subsp. junonius</name>
    <dbReference type="NCBI Taxonomy" id="109634"/>
    <lineage>
        <taxon>Eukaryota</taxon>
        <taxon>Fungi</taxon>
        <taxon>Dikarya</taxon>
        <taxon>Basidiomycota</taxon>
        <taxon>Agaricomycotina</taxon>
        <taxon>Agaricomycetes</taxon>
        <taxon>Agaricomycetidae</taxon>
        <taxon>Agaricales</taxon>
        <taxon>Agaricineae</taxon>
        <taxon>Hymenogastraceae</taxon>
        <taxon>Gymnopilus</taxon>
    </lineage>
</organism>
<sequence length="98" mass="10770">MPLTSLMLKEGLICLLVVFALLAIMFVSDIIHTLDTTGNSVNVGKAAFSWYMALLSVAGSRLILSMRKVAVKHCRAHINDEDDACNIEESTPLTSFRE</sequence>
<keyword evidence="1" id="KW-1133">Transmembrane helix</keyword>
<dbReference type="AlphaFoldDB" id="A0A9P5TI23"/>
<proteinExistence type="predicted"/>
<accession>A0A9P5TI23</accession>
<feature type="transmembrane region" description="Helical" evidence="1">
    <location>
        <begin position="12"/>
        <end position="34"/>
    </location>
</feature>
<feature type="transmembrane region" description="Helical" evidence="1">
    <location>
        <begin position="46"/>
        <end position="64"/>
    </location>
</feature>
<dbReference type="Proteomes" id="UP000724874">
    <property type="component" value="Unassembled WGS sequence"/>
</dbReference>
<keyword evidence="1" id="KW-0812">Transmembrane</keyword>
<comment type="caution">
    <text evidence="2">The sequence shown here is derived from an EMBL/GenBank/DDBJ whole genome shotgun (WGS) entry which is preliminary data.</text>
</comment>
<evidence type="ECO:0000313" key="2">
    <source>
        <dbReference type="EMBL" id="KAF8878793.1"/>
    </source>
</evidence>
<reference evidence="2" key="1">
    <citation type="submission" date="2020-11" db="EMBL/GenBank/DDBJ databases">
        <authorList>
            <consortium name="DOE Joint Genome Institute"/>
            <person name="Ahrendt S."/>
            <person name="Riley R."/>
            <person name="Andreopoulos W."/>
            <person name="LaButti K."/>
            <person name="Pangilinan J."/>
            <person name="Ruiz-duenas F.J."/>
            <person name="Barrasa J.M."/>
            <person name="Sanchez-Garcia M."/>
            <person name="Camarero S."/>
            <person name="Miyauchi S."/>
            <person name="Serrano A."/>
            <person name="Linde D."/>
            <person name="Babiker R."/>
            <person name="Drula E."/>
            <person name="Ayuso-Fernandez I."/>
            <person name="Pacheco R."/>
            <person name="Padilla G."/>
            <person name="Ferreira P."/>
            <person name="Barriuso J."/>
            <person name="Kellner H."/>
            <person name="Castanera R."/>
            <person name="Alfaro M."/>
            <person name="Ramirez L."/>
            <person name="Pisabarro A.G."/>
            <person name="Kuo A."/>
            <person name="Tritt A."/>
            <person name="Lipzen A."/>
            <person name="He G."/>
            <person name="Yan M."/>
            <person name="Ng V."/>
            <person name="Cullen D."/>
            <person name="Martin F."/>
            <person name="Rosso M.-N."/>
            <person name="Henrissat B."/>
            <person name="Hibbett D."/>
            <person name="Martinez A.T."/>
            <person name="Grigoriev I.V."/>
        </authorList>
    </citation>
    <scope>NUCLEOTIDE SEQUENCE</scope>
    <source>
        <strain evidence="2">AH 44721</strain>
    </source>
</reference>